<evidence type="ECO:0000256" key="1">
    <source>
        <dbReference type="ARBA" id="ARBA00000085"/>
    </source>
</evidence>
<dbReference type="InterPro" id="IPR016132">
    <property type="entry name" value="Phyto_chromo_attachment"/>
</dbReference>
<dbReference type="InterPro" id="IPR029016">
    <property type="entry name" value="GAF-like_dom_sf"/>
</dbReference>
<dbReference type="GO" id="GO:0000155">
    <property type="term" value="F:phosphorelay sensor kinase activity"/>
    <property type="evidence" value="ECO:0007669"/>
    <property type="project" value="InterPro"/>
</dbReference>
<dbReference type="PROSITE" id="PS50109">
    <property type="entry name" value="HIS_KIN"/>
    <property type="match status" value="1"/>
</dbReference>
<gene>
    <name evidence="8" type="ordered locus">Anacy_2672</name>
</gene>
<dbReference type="SMART" id="SM00388">
    <property type="entry name" value="HisKA"/>
    <property type="match status" value="1"/>
</dbReference>
<dbReference type="GO" id="GO:0005886">
    <property type="term" value="C:plasma membrane"/>
    <property type="evidence" value="ECO:0007669"/>
    <property type="project" value="TreeGrafter"/>
</dbReference>
<dbReference type="NCBIfam" id="TIGR00229">
    <property type="entry name" value="sensory_box"/>
    <property type="match status" value="1"/>
</dbReference>
<dbReference type="InterPro" id="IPR005467">
    <property type="entry name" value="His_kinase_dom"/>
</dbReference>
<reference evidence="9" key="1">
    <citation type="journal article" date="2013" name="Proc. Natl. Acad. Sci. U.S.A.">
        <title>Improving the coverage of the cyanobacterial phylum using diversity-driven genome sequencing.</title>
        <authorList>
            <person name="Shih P.M."/>
            <person name="Wu D."/>
            <person name="Latifi A."/>
            <person name="Axen S.D."/>
            <person name="Fewer D.P."/>
            <person name="Talla E."/>
            <person name="Calteau A."/>
            <person name="Cai F."/>
            <person name="Tandeau de Marsac N."/>
            <person name="Rippka R."/>
            <person name="Herdman M."/>
            <person name="Sivonen K."/>
            <person name="Coursin T."/>
            <person name="Laurent T."/>
            <person name="Goodwin L."/>
            <person name="Nolan M."/>
            <person name="Davenport K.W."/>
            <person name="Han C.S."/>
            <person name="Rubin E.M."/>
            <person name="Eisen J.A."/>
            <person name="Woyke T."/>
            <person name="Gugger M."/>
            <person name="Kerfeld C.A."/>
        </authorList>
    </citation>
    <scope>NUCLEOTIDE SEQUENCE [LARGE SCALE GENOMIC DNA]</scope>
    <source>
        <strain evidence="9">ATCC 27899 / PCC 7122</strain>
    </source>
</reference>
<dbReference type="SUPFAM" id="SSF55785">
    <property type="entry name" value="PYP-like sensor domain (PAS domain)"/>
    <property type="match status" value="1"/>
</dbReference>
<dbReference type="CDD" id="cd00130">
    <property type="entry name" value="PAS"/>
    <property type="match status" value="1"/>
</dbReference>
<feature type="domain" description="Phytochrome chromophore attachment site" evidence="5">
    <location>
        <begin position="202"/>
        <end position="338"/>
    </location>
</feature>
<dbReference type="Pfam" id="PF08448">
    <property type="entry name" value="PAS_4"/>
    <property type="match status" value="1"/>
</dbReference>
<protein>
    <recommendedName>
        <fullName evidence="3">histidine kinase</fullName>
        <ecNumber evidence="3">2.7.13.3</ecNumber>
    </recommendedName>
</protein>
<dbReference type="InterPro" id="IPR035965">
    <property type="entry name" value="PAS-like_dom_sf"/>
</dbReference>
<dbReference type="Pfam" id="PF02518">
    <property type="entry name" value="HATPase_c"/>
    <property type="match status" value="1"/>
</dbReference>
<dbReference type="Gene3D" id="3.30.565.10">
    <property type="entry name" value="Histidine kinase-like ATPase, C-terminal domain"/>
    <property type="match status" value="1"/>
</dbReference>
<keyword evidence="4 8" id="KW-0418">Kinase</keyword>
<dbReference type="InterPro" id="IPR036890">
    <property type="entry name" value="HATPase_C_sf"/>
</dbReference>
<evidence type="ECO:0000313" key="9">
    <source>
        <dbReference type="Proteomes" id="UP000010474"/>
    </source>
</evidence>
<dbReference type="PATRIC" id="fig|272123.3.peg.2914"/>
<dbReference type="SUPFAM" id="SSF55874">
    <property type="entry name" value="ATPase domain of HSP90 chaperone/DNA topoisomerase II/histidine kinase"/>
    <property type="match status" value="1"/>
</dbReference>
<keyword evidence="9" id="KW-1185">Reference proteome</keyword>
<dbReference type="SUPFAM" id="SSF55781">
    <property type="entry name" value="GAF domain-like"/>
    <property type="match status" value="2"/>
</dbReference>
<feature type="domain" description="PAS" evidence="7">
    <location>
        <begin position="54"/>
        <end position="128"/>
    </location>
</feature>
<evidence type="ECO:0000259" key="5">
    <source>
        <dbReference type="PROSITE" id="PS50046"/>
    </source>
</evidence>
<dbReference type="InterPro" id="IPR003018">
    <property type="entry name" value="GAF"/>
</dbReference>
<proteinExistence type="inferred from homology"/>
<dbReference type="InterPro" id="IPR003594">
    <property type="entry name" value="HATPase_dom"/>
</dbReference>
<dbReference type="Pfam" id="PF00512">
    <property type="entry name" value="HisKA"/>
    <property type="match status" value="1"/>
</dbReference>
<dbReference type="PANTHER" id="PTHR45569:SF1">
    <property type="entry name" value="SENSOR PROTEIN KDPD"/>
    <property type="match status" value="1"/>
</dbReference>
<dbReference type="SMART" id="SM00065">
    <property type="entry name" value="GAF"/>
    <property type="match status" value="2"/>
</dbReference>
<name>K9ZH76_ANACC</name>
<evidence type="ECO:0000259" key="7">
    <source>
        <dbReference type="PROSITE" id="PS50112"/>
    </source>
</evidence>
<dbReference type="InterPro" id="IPR013656">
    <property type="entry name" value="PAS_4"/>
</dbReference>
<evidence type="ECO:0000313" key="8">
    <source>
        <dbReference type="EMBL" id="AFZ58109.1"/>
    </source>
</evidence>
<dbReference type="AlphaFoldDB" id="K9ZH76"/>
<dbReference type="Pfam" id="PF01590">
    <property type="entry name" value="GAF"/>
    <property type="match status" value="2"/>
</dbReference>
<dbReference type="EC" id="2.7.13.3" evidence="3"/>
<dbReference type="PROSITE" id="PS50046">
    <property type="entry name" value="PHYTOCHROME_2"/>
    <property type="match status" value="1"/>
</dbReference>
<dbReference type="Gene3D" id="3.30.450.20">
    <property type="entry name" value="PAS domain"/>
    <property type="match status" value="1"/>
</dbReference>
<dbReference type="STRING" id="272123.Anacy_2672"/>
<evidence type="ECO:0000256" key="2">
    <source>
        <dbReference type="ARBA" id="ARBA00006402"/>
    </source>
</evidence>
<comment type="similarity">
    <text evidence="2">In the N-terminal section; belongs to the phytochrome family.</text>
</comment>
<dbReference type="eggNOG" id="COG4251">
    <property type="taxonomic scope" value="Bacteria"/>
</dbReference>
<accession>K9ZH76</accession>
<dbReference type="CDD" id="cd00082">
    <property type="entry name" value="HisKA"/>
    <property type="match status" value="1"/>
</dbReference>
<dbReference type="Proteomes" id="UP000010474">
    <property type="component" value="Chromosome"/>
</dbReference>
<dbReference type="InterPro" id="IPR000014">
    <property type="entry name" value="PAS"/>
</dbReference>
<keyword evidence="4 8" id="KW-0808">Transferase</keyword>
<organism evidence="8 9">
    <name type="scientific">Anabaena cylindrica (strain ATCC 27899 / PCC 7122)</name>
    <dbReference type="NCBI Taxonomy" id="272123"/>
    <lineage>
        <taxon>Bacteria</taxon>
        <taxon>Bacillati</taxon>
        <taxon>Cyanobacteriota</taxon>
        <taxon>Cyanophyceae</taxon>
        <taxon>Nostocales</taxon>
        <taxon>Nostocaceae</taxon>
        <taxon>Anabaena</taxon>
    </lineage>
</organism>
<dbReference type="HOGENOM" id="CLU_000445_50_3_3"/>
<dbReference type="EMBL" id="CP003659">
    <property type="protein sequence ID" value="AFZ58109.1"/>
    <property type="molecule type" value="Genomic_DNA"/>
</dbReference>
<evidence type="ECO:0000256" key="4">
    <source>
        <dbReference type="ARBA" id="ARBA00022777"/>
    </source>
</evidence>
<evidence type="ECO:0000256" key="3">
    <source>
        <dbReference type="ARBA" id="ARBA00012438"/>
    </source>
</evidence>
<dbReference type="SMART" id="SM00387">
    <property type="entry name" value="HATPase_c"/>
    <property type="match status" value="1"/>
</dbReference>
<dbReference type="Gene3D" id="3.30.450.40">
    <property type="match status" value="2"/>
</dbReference>
<dbReference type="InterPro" id="IPR052023">
    <property type="entry name" value="Histidine_kinase_KdpD"/>
</dbReference>
<dbReference type="PROSITE" id="PS50112">
    <property type="entry name" value="PAS"/>
    <property type="match status" value="1"/>
</dbReference>
<dbReference type="InterPro" id="IPR036097">
    <property type="entry name" value="HisK_dim/P_sf"/>
</dbReference>
<dbReference type="SUPFAM" id="SSF47384">
    <property type="entry name" value="Homodimeric domain of signal transducing histidine kinase"/>
    <property type="match status" value="1"/>
</dbReference>
<dbReference type="PANTHER" id="PTHR45569">
    <property type="entry name" value="SENSOR PROTEIN KDPD"/>
    <property type="match status" value="1"/>
</dbReference>
<comment type="catalytic activity">
    <reaction evidence="1">
        <text>ATP + protein L-histidine = ADP + protein N-phospho-L-histidine.</text>
        <dbReference type="EC" id="2.7.13.3"/>
    </reaction>
</comment>
<evidence type="ECO:0000259" key="6">
    <source>
        <dbReference type="PROSITE" id="PS50109"/>
    </source>
</evidence>
<feature type="domain" description="Histidine kinase" evidence="6">
    <location>
        <begin position="552"/>
        <end position="771"/>
    </location>
</feature>
<dbReference type="KEGG" id="acy:Anacy_2672"/>
<dbReference type="Gene3D" id="1.10.287.130">
    <property type="match status" value="1"/>
</dbReference>
<sequence length="771" mass="88102">MSPKLIPKKRLEESATPNMDSRMKINPVESISNLTNSVLQQVFFGTEIDKKSSSEQFLLSMYDSVQTSIFIVDVLEDGDFRYLALNPTHERWLGIRSEELRGKKPEDILSAIDAARVRQRYSDCVRFGKTISYEQCLQFQGIDTWWSTTLTPLRDADSRIYRLIGTSSNITPSKLAEQTGIKQAERERLLEAITLRIRQFQDLETILQQTVKELRHLLESDRILIYHFEPDNGGVIIAESTITAGDPLLGKKIKDPCFDTKHRERYRRGCIHVVEDIYATGLHPCQRDFLAAMQVQSNLVVPILFQQKLWGLLIAQHCREKRQWQQGEIDLFKQIAVQLGIAAQQAELQQQVKNLQEQLELQKQQHAFKFHQVQSFQALLRRITEQIRDSVDVNQVLQTATQELAQLLQLERCQIELYNPCQTSATVICEYSSSSPHCQGLMRKIADFPEVYQPLLQKQPLQTVEILPGNYLQVQVVSQLACPIFDAQGILGNIWLIKPTEAIFEELEISLVQEVANECAIAIRQSQLQEKNKAQVKELENRERHKNEFLKTLSQELRTPVTSISLAAQTLESLLTPNGIIDLELVPQLLQILHNECGRESKLINDLLTLTYLKIEPEPPTLIAIDLQTWLTPIVESFRDVTDCQKQNLNLSIEDKLPLLETDITDFERIITELLNYACKCTPAGESIKVSADLNADTVELKVTHSGVEIPSHELTQVFQPFYRFPNNSPWKSTNTGLELALVKAMIKRLNGSIHVESSNMQITFTIRFPL</sequence>
<dbReference type="InterPro" id="IPR003661">
    <property type="entry name" value="HisK_dim/P_dom"/>
</dbReference>